<keyword evidence="2" id="KW-1185">Reference proteome</keyword>
<dbReference type="EMBL" id="CAJPWZ010001229">
    <property type="protein sequence ID" value="CAG2210322.1"/>
    <property type="molecule type" value="Genomic_DNA"/>
</dbReference>
<comment type="caution">
    <text evidence="1">The sequence shown here is derived from an EMBL/GenBank/DDBJ whole genome shotgun (WGS) entry which is preliminary data.</text>
</comment>
<dbReference type="AlphaFoldDB" id="A0A8S3RNW9"/>
<organism evidence="1 2">
    <name type="scientific">Mytilus edulis</name>
    <name type="common">Blue mussel</name>
    <dbReference type="NCBI Taxonomy" id="6550"/>
    <lineage>
        <taxon>Eukaryota</taxon>
        <taxon>Metazoa</taxon>
        <taxon>Spiralia</taxon>
        <taxon>Lophotrochozoa</taxon>
        <taxon>Mollusca</taxon>
        <taxon>Bivalvia</taxon>
        <taxon>Autobranchia</taxon>
        <taxon>Pteriomorphia</taxon>
        <taxon>Mytilida</taxon>
        <taxon>Mytiloidea</taxon>
        <taxon>Mytilidae</taxon>
        <taxon>Mytilinae</taxon>
        <taxon>Mytilus</taxon>
    </lineage>
</organism>
<reference evidence="1" key="1">
    <citation type="submission" date="2021-03" db="EMBL/GenBank/DDBJ databases">
        <authorList>
            <person name="Bekaert M."/>
        </authorList>
    </citation>
    <scope>NUCLEOTIDE SEQUENCE</scope>
</reference>
<dbReference type="Proteomes" id="UP000683360">
    <property type="component" value="Unassembled WGS sequence"/>
</dbReference>
<accession>A0A8S3RNW9</accession>
<gene>
    <name evidence="1" type="ORF">MEDL_24417</name>
</gene>
<name>A0A8S3RNW9_MYTED</name>
<dbReference type="OrthoDB" id="6105499at2759"/>
<sequence>MGVAIRTAKEVKDKWTNCKKVAKRVFSDNRRESVKTGGGPKPKEVSIAISNIIDLCKDSASFKGIGSGVETDIPSKEVKSLIEKAKEMSVEIHQFLQNYSPNIALPKVGDSILNNYVDTTKGITEEERDALTSFYEDPVEKITEYDSDSEEYEPALDLSFPQSPQDQSLNTTFLESLSNTSASQISVSRSSCPHSAVSKISASLQTPGPSGISIARKGGSKLPTKRRKTQEDVFDMQCKMYEKELLKQDKEIERLDLQIDLLKSMKRNPSIPVSPSVNQLLLGSLLNI</sequence>
<evidence type="ECO:0000313" key="1">
    <source>
        <dbReference type="EMBL" id="CAG2210322.1"/>
    </source>
</evidence>
<protein>
    <submittedName>
        <fullName evidence="1">Uncharacterized protein</fullName>
    </submittedName>
</protein>
<evidence type="ECO:0000313" key="2">
    <source>
        <dbReference type="Proteomes" id="UP000683360"/>
    </source>
</evidence>
<proteinExistence type="predicted"/>